<dbReference type="CDD" id="cd00093">
    <property type="entry name" value="HTH_XRE"/>
    <property type="match status" value="1"/>
</dbReference>
<evidence type="ECO:0000313" key="3">
    <source>
        <dbReference type="EMBL" id="KES03731.1"/>
    </source>
</evidence>
<dbReference type="SMART" id="SM00530">
    <property type="entry name" value="HTH_XRE"/>
    <property type="match status" value="1"/>
</dbReference>
<reference evidence="3 4" key="1">
    <citation type="submission" date="2014-02" db="EMBL/GenBank/DDBJ databases">
        <title>The genome announcement of Streptomyces toyocaensis NRRL15009.</title>
        <authorList>
            <person name="Hong H.-J."/>
            <person name="Kwun M.J."/>
        </authorList>
    </citation>
    <scope>NUCLEOTIDE SEQUENCE [LARGE SCALE GENOMIC DNA]</scope>
    <source>
        <strain evidence="3 4">NRRL 15009</strain>
    </source>
</reference>
<name>A0A081XJK8_STRTO</name>
<organism evidence="3 4">
    <name type="scientific">Streptomyces toyocaensis</name>
    <dbReference type="NCBI Taxonomy" id="55952"/>
    <lineage>
        <taxon>Bacteria</taxon>
        <taxon>Bacillati</taxon>
        <taxon>Actinomycetota</taxon>
        <taxon>Actinomycetes</taxon>
        <taxon>Kitasatosporales</taxon>
        <taxon>Streptomycetaceae</taxon>
        <taxon>Streptomyces</taxon>
    </lineage>
</organism>
<accession>A0A081XJK8</accession>
<gene>
    <name evidence="3" type="ORF">BU52_28880</name>
</gene>
<dbReference type="Proteomes" id="UP000028341">
    <property type="component" value="Unassembled WGS sequence"/>
</dbReference>
<feature type="compositionally biased region" description="Low complexity" evidence="1">
    <location>
        <begin position="72"/>
        <end position="83"/>
    </location>
</feature>
<evidence type="ECO:0000259" key="2">
    <source>
        <dbReference type="PROSITE" id="PS50943"/>
    </source>
</evidence>
<proteinExistence type="predicted"/>
<dbReference type="AlphaFoldDB" id="A0A081XJK8"/>
<dbReference type="PROSITE" id="PS50943">
    <property type="entry name" value="HTH_CROC1"/>
    <property type="match status" value="1"/>
</dbReference>
<dbReference type="SUPFAM" id="SSF47413">
    <property type="entry name" value="lambda repressor-like DNA-binding domains"/>
    <property type="match status" value="1"/>
</dbReference>
<comment type="caution">
    <text evidence="3">The sequence shown here is derived from an EMBL/GenBank/DDBJ whole genome shotgun (WGS) entry which is preliminary data.</text>
</comment>
<dbReference type="InterPro" id="IPR001387">
    <property type="entry name" value="Cro/C1-type_HTH"/>
</dbReference>
<dbReference type="OrthoDB" id="3626489at2"/>
<feature type="region of interest" description="Disordered" evidence="1">
    <location>
        <begin position="68"/>
        <end position="90"/>
    </location>
</feature>
<dbReference type="GO" id="GO:0003677">
    <property type="term" value="F:DNA binding"/>
    <property type="evidence" value="ECO:0007669"/>
    <property type="project" value="InterPro"/>
</dbReference>
<dbReference type="Gene3D" id="1.10.260.40">
    <property type="entry name" value="lambda repressor-like DNA-binding domains"/>
    <property type="match status" value="1"/>
</dbReference>
<dbReference type="EMBL" id="JFCB01000035">
    <property type="protein sequence ID" value="KES03731.1"/>
    <property type="molecule type" value="Genomic_DNA"/>
</dbReference>
<evidence type="ECO:0000256" key="1">
    <source>
        <dbReference type="SAM" id="MobiDB-lite"/>
    </source>
</evidence>
<dbReference type="Pfam" id="PF01381">
    <property type="entry name" value="HTH_3"/>
    <property type="match status" value="1"/>
</dbReference>
<keyword evidence="4" id="KW-1185">Reference proteome</keyword>
<feature type="domain" description="HTH cro/C1-type" evidence="2">
    <location>
        <begin position="1"/>
        <end position="54"/>
    </location>
</feature>
<evidence type="ECO:0000313" key="4">
    <source>
        <dbReference type="Proteomes" id="UP000028341"/>
    </source>
</evidence>
<protein>
    <recommendedName>
        <fullName evidence="2">HTH cro/C1-type domain-containing protein</fullName>
    </recommendedName>
</protein>
<dbReference type="InterPro" id="IPR010982">
    <property type="entry name" value="Lambda_DNA-bd_dom_sf"/>
</dbReference>
<sequence>MRLLAGWSQARLASELGYHHSVISRWETGDRNPPLHQLGRIDEVLRTGGRLTELYRAAGEDRCADPWPYAPPSASSHAPGGDSVLPLSEGSWPARLPHHGVACPSHGTDGCAVPSPERAESLWRAFTANPSSVVSEDVIHMLAAYLAVEVRRTEIPNSVSGGPTVEEAMRLITGGWHESGDRPNQSLTRLTAGYASLCGQLRMLRGQPAAAMAFYERGLRWALRCDDTALKATILCDMNALARFEHDGASAVGHARALLSFAGDISWVRSLACLHLARGYAILGDARETVRLVARSRAALEDSATNCGPRPDWITGDQGRAWVEAGIGGALRDASVTRADRGLAREALDATERSKSLVPVGQRPAAVLLGLRLADCHACAGRPDTAAYLASPLLAEALTATRTTVSHELRGLLGRLAPHQPHLTSAHALSIPP</sequence>
<dbReference type="eggNOG" id="COG1813">
    <property type="taxonomic scope" value="Bacteria"/>
</dbReference>